<name>A0ABR9XU13_9CHLB</name>
<dbReference type="InterPro" id="IPR000531">
    <property type="entry name" value="Beta-barrel_TonB"/>
</dbReference>
<dbReference type="Pfam" id="PF07715">
    <property type="entry name" value="Plug"/>
    <property type="match status" value="1"/>
</dbReference>
<comment type="caution">
    <text evidence="16">The sequence shown here is derived from an EMBL/GenBank/DDBJ whole genome shotgun (WGS) entry which is preliminary data.</text>
</comment>
<feature type="domain" description="TonB-dependent receptor-like beta-barrel" evidence="14">
    <location>
        <begin position="189"/>
        <end position="618"/>
    </location>
</feature>
<keyword evidence="7 10" id="KW-0472">Membrane</keyword>
<feature type="domain" description="TonB-dependent receptor plug" evidence="15">
    <location>
        <begin position="56"/>
        <end position="158"/>
    </location>
</feature>
<evidence type="ECO:0000259" key="14">
    <source>
        <dbReference type="Pfam" id="PF00593"/>
    </source>
</evidence>
<evidence type="ECO:0000256" key="13">
    <source>
        <dbReference type="SAM" id="SignalP"/>
    </source>
</evidence>
<protein>
    <submittedName>
        <fullName evidence="16">TonB-dependent receptor</fullName>
    </submittedName>
</protein>
<dbReference type="Gene3D" id="2.170.130.10">
    <property type="entry name" value="TonB-dependent receptor, plug domain"/>
    <property type="match status" value="1"/>
</dbReference>
<keyword evidence="4 10" id="KW-0812">Transmembrane</keyword>
<dbReference type="PANTHER" id="PTHR30069:SF29">
    <property type="entry name" value="HEMOGLOBIN AND HEMOGLOBIN-HAPTOGLOBIN-BINDING PROTEIN 1-RELATED"/>
    <property type="match status" value="1"/>
</dbReference>
<evidence type="ECO:0000313" key="16">
    <source>
        <dbReference type="EMBL" id="MBF0637423.1"/>
    </source>
</evidence>
<evidence type="ECO:0000256" key="2">
    <source>
        <dbReference type="ARBA" id="ARBA00022448"/>
    </source>
</evidence>
<dbReference type="InterPro" id="IPR039426">
    <property type="entry name" value="TonB-dep_rcpt-like"/>
</dbReference>
<dbReference type="PANTHER" id="PTHR30069">
    <property type="entry name" value="TONB-DEPENDENT OUTER MEMBRANE RECEPTOR"/>
    <property type="match status" value="1"/>
</dbReference>
<dbReference type="RefSeq" id="WP_175187507.1">
    <property type="nucleotide sequence ID" value="NZ_JABVZQ010000010.1"/>
</dbReference>
<keyword evidence="5 13" id="KW-0732">Signal</keyword>
<evidence type="ECO:0000256" key="8">
    <source>
        <dbReference type="ARBA" id="ARBA00023170"/>
    </source>
</evidence>
<keyword evidence="9 10" id="KW-0998">Cell outer membrane</keyword>
<keyword evidence="3 10" id="KW-1134">Transmembrane beta strand</keyword>
<dbReference type="Gene3D" id="2.40.170.20">
    <property type="entry name" value="TonB-dependent receptor, beta-barrel domain"/>
    <property type="match status" value="1"/>
</dbReference>
<organism evidence="16 17">
    <name type="scientific">Prosthecochloris ethylica</name>
    <dbReference type="NCBI Taxonomy" id="2743976"/>
    <lineage>
        <taxon>Bacteria</taxon>
        <taxon>Pseudomonadati</taxon>
        <taxon>Chlorobiota</taxon>
        <taxon>Chlorobiia</taxon>
        <taxon>Chlorobiales</taxon>
        <taxon>Chlorobiaceae</taxon>
        <taxon>Prosthecochloris</taxon>
    </lineage>
</organism>
<evidence type="ECO:0000256" key="3">
    <source>
        <dbReference type="ARBA" id="ARBA00022452"/>
    </source>
</evidence>
<gene>
    <name evidence="16" type="ORF">INT08_09620</name>
</gene>
<evidence type="ECO:0000256" key="11">
    <source>
        <dbReference type="RuleBase" id="RU003357"/>
    </source>
</evidence>
<proteinExistence type="inferred from homology"/>
<accession>A0ABR9XU13</accession>
<keyword evidence="17" id="KW-1185">Reference proteome</keyword>
<evidence type="ECO:0000313" key="17">
    <source>
        <dbReference type="Proteomes" id="UP000619838"/>
    </source>
</evidence>
<dbReference type="SUPFAM" id="SSF56935">
    <property type="entry name" value="Porins"/>
    <property type="match status" value="1"/>
</dbReference>
<comment type="similarity">
    <text evidence="10 11">Belongs to the TonB-dependent receptor family.</text>
</comment>
<evidence type="ECO:0000259" key="15">
    <source>
        <dbReference type="Pfam" id="PF07715"/>
    </source>
</evidence>
<dbReference type="InterPro" id="IPR012910">
    <property type="entry name" value="Plug_dom"/>
</dbReference>
<evidence type="ECO:0000256" key="6">
    <source>
        <dbReference type="ARBA" id="ARBA00023077"/>
    </source>
</evidence>
<evidence type="ECO:0000256" key="10">
    <source>
        <dbReference type="PROSITE-ProRule" id="PRU01360"/>
    </source>
</evidence>
<reference evidence="16 17" key="1">
    <citation type="journal article" date="2020" name="Microorganisms">
        <title>Simultaneous Genome Sequencing of Prosthecochloris ethylica and Desulfuromonas acetoxidans within a Syntrophic Mixture Reveals Unique Pili and Protein Interactions.</title>
        <authorList>
            <person name="Kyndt J.A."/>
            <person name="Van Beeumen J.J."/>
            <person name="Meyer T.E."/>
        </authorList>
    </citation>
    <scope>NUCLEOTIDE SEQUENCE [LARGE SCALE GENOMIC DNA]</scope>
    <source>
        <strain evidence="16 17">N3</strain>
    </source>
</reference>
<evidence type="ECO:0000256" key="1">
    <source>
        <dbReference type="ARBA" id="ARBA00004571"/>
    </source>
</evidence>
<feature type="signal peptide" evidence="13">
    <location>
        <begin position="1"/>
        <end position="22"/>
    </location>
</feature>
<comment type="subcellular location">
    <subcellularLocation>
        <location evidence="1 10">Cell outer membrane</location>
        <topology evidence="1 10">Multi-pass membrane protein</topology>
    </subcellularLocation>
</comment>
<dbReference type="PROSITE" id="PS52016">
    <property type="entry name" value="TONB_DEPENDENT_REC_3"/>
    <property type="match status" value="1"/>
</dbReference>
<dbReference type="InterPro" id="IPR037066">
    <property type="entry name" value="Plug_dom_sf"/>
</dbReference>
<feature type="region of interest" description="Disordered" evidence="12">
    <location>
        <begin position="210"/>
        <end position="240"/>
    </location>
</feature>
<keyword evidence="8 16" id="KW-0675">Receptor</keyword>
<dbReference type="Pfam" id="PF00593">
    <property type="entry name" value="TonB_dep_Rec_b-barrel"/>
    <property type="match status" value="1"/>
</dbReference>
<evidence type="ECO:0000256" key="5">
    <source>
        <dbReference type="ARBA" id="ARBA00022729"/>
    </source>
</evidence>
<keyword evidence="6 11" id="KW-0798">TonB box</keyword>
<evidence type="ECO:0000256" key="4">
    <source>
        <dbReference type="ARBA" id="ARBA00022692"/>
    </source>
</evidence>
<evidence type="ECO:0000256" key="7">
    <source>
        <dbReference type="ARBA" id="ARBA00023136"/>
    </source>
</evidence>
<evidence type="ECO:0000256" key="9">
    <source>
        <dbReference type="ARBA" id="ARBA00023237"/>
    </source>
</evidence>
<dbReference type="EMBL" id="JADGII010000020">
    <property type="protein sequence ID" value="MBF0637423.1"/>
    <property type="molecule type" value="Genomic_DNA"/>
</dbReference>
<dbReference type="InterPro" id="IPR036942">
    <property type="entry name" value="Beta-barrel_TonB_sf"/>
</dbReference>
<dbReference type="CDD" id="cd01347">
    <property type="entry name" value="ligand_gated_channel"/>
    <property type="match status" value="1"/>
</dbReference>
<keyword evidence="2 10" id="KW-0813">Transport</keyword>
<dbReference type="Proteomes" id="UP000619838">
    <property type="component" value="Unassembled WGS sequence"/>
</dbReference>
<sequence>MKKKRFLVFLAAGLLASGVVKAEDVADSTEVKNYFGNEVVVTATKTLNSVSDAGGSSVTVITEEEIERSGQQTVEEVIKGATGINVVSNGGIGANSSVFIRGADSKYTLLLVDGVPMNDPTGIGRAANFSHLTVDNIERIEIVRGPVSTLYGNAAAGAINVITKKGTGSPEVHMGAEGGSYGTWKVYGGARGAENGFDYSMNVSRLETDGFSSANADNDGIPHAGNTSEDDGYENTTGSVSLGYQFNENVRLEGAVRYTDSSVETDDWLWAYAGDRADADPAGLKENHTDTEQLSGRIALQANFQPVLSTVYYNFSDHRRERYNNEGDFTGFSDGELYEVGIQQDVSVSEHNVFSAGLSYSFETYQDDALSADAGMLSFFAQDQWEINGLKLVGVIRYDDHDTFGDRTTWRVAPSYKVDETTLKASYGTGFRVPGLYELYGPSVFYGGIEYPVGNPDLEPETSKGWDIGIEQKIADRIRSGVTYFRTDFEDQIIYGNGYEQADGTTEIQGVETFIEWAASDEVFLAADYTWTETEDPDGNELERRPRHKFGLTGSWDVTDKARLAANMQWVGDRKASSRSKDKDGNPVGELDSYVLVNLTGSYQVTENIELYGRVDNLLDEFYEEAWSYATPGLSAYGGIRLTY</sequence>
<evidence type="ECO:0000256" key="12">
    <source>
        <dbReference type="SAM" id="MobiDB-lite"/>
    </source>
</evidence>
<feature type="chain" id="PRO_5045125969" evidence="13">
    <location>
        <begin position="23"/>
        <end position="644"/>
    </location>
</feature>